<organism evidence="2 3">
    <name type="scientific">Colwellia psychrerythraea</name>
    <name type="common">Vibrio psychroerythus</name>
    <dbReference type="NCBI Taxonomy" id="28229"/>
    <lineage>
        <taxon>Bacteria</taxon>
        <taxon>Pseudomonadati</taxon>
        <taxon>Pseudomonadota</taxon>
        <taxon>Gammaproteobacteria</taxon>
        <taxon>Alteromonadales</taxon>
        <taxon>Colwelliaceae</taxon>
        <taxon>Colwellia</taxon>
    </lineage>
</organism>
<evidence type="ECO:0000259" key="1">
    <source>
        <dbReference type="Pfam" id="PF02190"/>
    </source>
</evidence>
<dbReference type="InterPro" id="IPR015947">
    <property type="entry name" value="PUA-like_sf"/>
</dbReference>
<dbReference type="Proteomes" id="UP000029843">
    <property type="component" value="Unassembled WGS sequence"/>
</dbReference>
<protein>
    <submittedName>
        <fullName evidence="2">Peptidase S16 lon domain protein</fullName>
    </submittedName>
</protein>
<evidence type="ECO:0000313" key="3">
    <source>
        <dbReference type="Proteomes" id="UP000029843"/>
    </source>
</evidence>
<comment type="caution">
    <text evidence="2">The sequence shown here is derived from an EMBL/GenBank/DDBJ whole genome shotgun (WGS) entry which is preliminary data.</text>
</comment>
<name>A0A099KLZ9_COLPS</name>
<dbReference type="OrthoDB" id="8558970at2"/>
<dbReference type="EMBL" id="JQED01000029">
    <property type="protein sequence ID" value="KGJ91491.1"/>
    <property type="molecule type" value="Genomic_DNA"/>
</dbReference>
<feature type="domain" description="Lon N-terminal" evidence="1">
    <location>
        <begin position="18"/>
        <end position="157"/>
    </location>
</feature>
<reference evidence="2 3" key="1">
    <citation type="submission" date="2014-08" db="EMBL/GenBank/DDBJ databases">
        <title>Genomic and Phenotypic Diversity of Colwellia psychrerythraea strains from Disparate Marine Basins.</title>
        <authorList>
            <person name="Techtmann S.M."/>
            <person name="Stelling S.C."/>
            <person name="Utturkar S.M."/>
            <person name="Alshibli N."/>
            <person name="Harris A."/>
            <person name="Brown S.D."/>
            <person name="Hazen T.C."/>
        </authorList>
    </citation>
    <scope>NUCLEOTIDE SEQUENCE [LARGE SCALE GENOMIC DNA]</scope>
    <source>
        <strain evidence="2 3">ND2E</strain>
    </source>
</reference>
<dbReference type="Pfam" id="PF02190">
    <property type="entry name" value="LON_substr_bdg"/>
    <property type="match status" value="1"/>
</dbReference>
<proteinExistence type="predicted"/>
<sequence>MNSYKLASGIVMKELNATLPIFPLPVFLLPEGVTKLRIFEPRYLKMVSTATSGQGFVIWLQDIKISANESATSMPWGSWVEIINFDQGDDGILEIDVKCKSLVVIKSIAHDENNLHFGDVSRIAHWSDTHVNITNGQLSRSLANVFAENDSLNNLYPKKVLNDSHWVLARWLEILPIELNVKNAFVVSYSFKDAKAFVESVILE</sequence>
<accession>A0A099KLZ9</accession>
<gene>
    <name evidence="2" type="ORF">ND2E_3356</name>
</gene>
<evidence type="ECO:0000313" key="2">
    <source>
        <dbReference type="EMBL" id="KGJ91491.1"/>
    </source>
</evidence>
<dbReference type="InterPro" id="IPR046336">
    <property type="entry name" value="Lon_prtase_N_sf"/>
</dbReference>
<dbReference type="Gene3D" id="2.30.130.40">
    <property type="entry name" value="LON domain-like"/>
    <property type="match status" value="1"/>
</dbReference>
<dbReference type="AlphaFoldDB" id="A0A099KLZ9"/>
<dbReference type="InterPro" id="IPR003111">
    <property type="entry name" value="Lon_prtase_N"/>
</dbReference>
<dbReference type="PATRIC" id="fig|28229.4.peg.2410"/>
<dbReference type="SUPFAM" id="SSF88697">
    <property type="entry name" value="PUA domain-like"/>
    <property type="match status" value="1"/>
</dbReference>